<evidence type="ECO:0000313" key="11">
    <source>
        <dbReference type="Proteomes" id="UP000006545"/>
    </source>
</evidence>
<feature type="active site" evidence="9">
    <location>
        <position position="62"/>
    </location>
</feature>
<dbReference type="NCBIfam" id="TIGR00347">
    <property type="entry name" value="bioD"/>
    <property type="match status" value="1"/>
</dbReference>
<keyword evidence="5 9" id="KW-0093">Biotin biosynthesis</keyword>
<dbReference type="CDD" id="cd03109">
    <property type="entry name" value="DTBS"/>
    <property type="match status" value="1"/>
</dbReference>
<evidence type="ECO:0000313" key="10">
    <source>
        <dbReference type="EMBL" id="AEE13065.1"/>
    </source>
</evidence>
<feature type="binding site" evidence="9">
    <location>
        <position position="74"/>
    </location>
    <ligand>
        <name>ATP</name>
        <dbReference type="ChEBI" id="CHEBI:30616"/>
    </ligand>
</feature>
<reference evidence="11" key="1">
    <citation type="submission" date="2011-04" db="EMBL/GenBank/DDBJ databases">
        <title>The complete genome of Porphyromonas asaccharolytica DSM 20707.</title>
        <authorList>
            <person name="Lucas S."/>
            <person name="Han J."/>
            <person name="Lapidus A."/>
            <person name="Bruce D."/>
            <person name="Goodwin L."/>
            <person name="Pitluck S."/>
            <person name="Peters L."/>
            <person name="Kyrpides N."/>
            <person name="Mavromatis K."/>
            <person name="Ivanova N."/>
            <person name="Ovchinnikova G."/>
            <person name="Pagani I."/>
            <person name="Lu M."/>
            <person name="Detter J.C."/>
            <person name="Tapia R."/>
            <person name="Han C."/>
            <person name="Land M."/>
            <person name="Hauser L."/>
            <person name="Markowitz V."/>
            <person name="Cheng J.-F."/>
            <person name="Hugenholtz P."/>
            <person name="Woyke T."/>
            <person name="Wu D."/>
            <person name="Gronow S."/>
            <person name="Wellnitz S."/>
            <person name="Brambilla E."/>
            <person name="Klenk H.-P."/>
            <person name="Eisen J.A."/>
        </authorList>
    </citation>
    <scope>NUCLEOTIDE SEQUENCE [LARGE SCALE GENOMIC DNA]</scope>
    <source>
        <strain evidence="11">ATCC 25260 / DSM 20707 / VPI 4198</strain>
    </source>
</reference>
<keyword evidence="3 9" id="KW-0479">Metal-binding</keyword>
<dbReference type="PIRSF" id="PIRSF006755">
    <property type="entry name" value="DTB_synth"/>
    <property type="match status" value="1"/>
</dbReference>
<feature type="binding site" evidence="9">
    <location>
        <begin position="36"/>
        <end position="41"/>
    </location>
    <ligand>
        <name>ATP</name>
        <dbReference type="ChEBI" id="CHEBI:30616"/>
    </ligand>
</feature>
<dbReference type="InterPro" id="IPR027417">
    <property type="entry name" value="P-loop_NTPase"/>
</dbReference>
<dbReference type="SUPFAM" id="SSF52540">
    <property type="entry name" value="P-loop containing nucleoside triphosphate hydrolases"/>
    <property type="match status" value="1"/>
</dbReference>
<keyword evidence="11" id="KW-1185">Reference proteome</keyword>
<gene>
    <name evidence="9" type="primary">bioD</name>
    <name evidence="10" type="ordered locus">Poras_1123</name>
</gene>
<evidence type="ECO:0000256" key="7">
    <source>
        <dbReference type="ARBA" id="ARBA00022842"/>
    </source>
</evidence>
<dbReference type="GO" id="GO:0000287">
    <property type="term" value="F:magnesium ion binding"/>
    <property type="evidence" value="ECO:0007669"/>
    <property type="project" value="UniProtKB-UniRule"/>
</dbReference>
<comment type="subcellular location">
    <subcellularLocation>
        <location evidence="9">Cytoplasm</location>
    </subcellularLocation>
</comment>
<dbReference type="GO" id="GO:0009102">
    <property type="term" value="P:biotin biosynthetic process"/>
    <property type="evidence" value="ECO:0007669"/>
    <property type="project" value="UniProtKB-UniRule"/>
</dbReference>
<dbReference type="EMBL" id="CP002689">
    <property type="protein sequence ID" value="AEE13065.1"/>
    <property type="molecule type" value="Genomic_DNA"/>
</dbReference>
<sequence length="238" mass="26743">MEEIALPHLVTNTMKSNTRQLLSPPDRLYVCGIDTDIGKTYGTAFLIRTLREAGYTACTSMKLVQTGCHEISEDIETHRRLLGEPLSEWDHQGLTCPYLYSYPCSPHLAARMDGGEIDPKRLNEATRHLQELGAKPLLVECAGGLMVPLTEQLLTIDYIAQQEDPQVALVTNGKLGSINHTLLSIDACMHRGIEVRYLMYNVYPEQDATIEHETITYLQGWLEEHLPSCLFMKMPIVG</sequence>
<dbReference type="PANTHER" id="PTHR43210">
    <property type="entry name" value="DETHIOBIOTIN SYNTHETASE"/>
    <property type="match status" value="1"/>
</dbReference>
<dbReference type="InterPro" id="IPR004472">
    <property type="entry name" value="DTB_synth_BioD"/>
</dbReference>
<dbReference type="STRING" id="879243.Poras_1123"/>
<keyword evidence="4 9" id="KW-0547">Nucleotide-binding</keyword>
<feature type="binding site" evidence="9">
    <location>
        <position position="74"/>
    </location>
    <ligand>
        <name>Mg(2+)</name>
        <dbReference type="ChEBI" id="CHEBI:18420"/>
    </ligand>
</feature>
<evidence type="ECO:0000256" key="5">
    <source>
        <dbReference type="ARBA" id="ARBA00022756"/>
    </source>
</evidence>
<dbReference type="GO" id="GO:0005829">
    <property type="term" value="C:cytosol"/>
    <property type="evidence" value="ECO:0007669"/>
    <property type="project" value="TreeGrafter"/>
</dbReference>
<dbReference type="OrthoDB" id="9802097at2"/>
<feature type="binding site" evidence="9">
    <location>
        <position position="40"/>
    </location>
    <ligand>
        <name>Mg(2+)</name>
        <dbReference type="ChEBI" id="CHEBI:18420"/>
    </ligand>
</feature>
<feature type="binding site" evidence="9">
    <location>
        <position position="140"/>
    </location>
    <ligand>
        <name>Mg(2+)</name>
        <dbReference type="ChEBI" id="CHEBI:18420"/>
    </ligand>
</feature>
<dbReference type="UniPathway" id="UPA00078">
    <property type="reaction ID" value="UER00161"/>
</dbReference>
<dbReference type="EC" id="6.3.3.3" evidence="9"/>
<evidence type="ECO:0000256" key="1">
    <source>
        <dbReference type="ARBA" id="ARBA00022490"/>
    </source>
</evidence>
<dbReference type="KEGG" id="pah:Poras_1123"/>
<protein>
    <recommendedName>
        <fullName evidence="9">ATP-dependent dethiobiotin synthetase BioD</fullName>
        <ecNumber evidence="9">6.3.3.3</ecNumber>
    </recommendedName>
    <alternativeName>
        <fullName evidence="9">DTB synthetase</fullName>
        <shortName evidence="9">DTBS</shortName>
    </alternativeName>
    <alternativeName>
        <fullName evidence="9">Dethiobiotin synthase</fullName>
    </alternativeName>
</protein>
<comment type="pathway">
    <text evidence="9">Cofactor biosynthesis; biotin biosynthesis; biotin from 7,8-diaminononanoate: step 1/2.</text>
</comment>
<dbReference type="HOGENOM" id="CLU_072551_3_0_10"/>
<dbReference type="GO" id="GO:0004141">
    <property type="term" value="F:dethiobiotin synthase activity"/>
    <property type="evidence" value="ECO:0007669"/>
    <property type="project" value="UniProtKB-UniRule"/>
</dbReference>
<comment type="cofactor">
    <cofactor evidence="9">
        <name>Mg(2+)</name>
        <dbReference type="ChEBI" id="CHEBI:18420"/>
    </cofactor>
</comment>
<dbReference type="GO" id="GO:0005524">
    <property type="term" value="F:ATP binding"/>
    <property type="evidence" value="ECO:0007669"/>
    <property type="project" value="UniProtKB-UniRule"/>
</dbReference>
<dbReference type="Pfam" id="PF13500">
    <property type="entry name" value="AAA_26"/>
    <property type="match status" value="1"/>
</dbReference>
<comment type="subunit">
    <text evidence="9">Homodimer.</text>
</comment>
<dbReference type="AlphaFoldDB" id="F4KLB7"/>
<accession>F4KLB7</accession>
<comment type="catalytic activity">
    <reaction evidence="8">
        <text>(7R,8S)-8-amino-7-(carboxyamino)nonanoate + ATP = (4R,5S)-dethiobiotin + ADP + phosphate + H(+)</text>
        <dbReference type="Rhea" id="RHEA:63684"/>
        <dbReference type="ChEBI" id="CHEBI:15378"/>
        <dbReference type="ChEBI" id="CHEBI:30616"/>
        <dbReference type="ChEBI" id="CHEBI:43474"/>
        <dbReference type="ChEBI" id="CHEBI:149470"/>
        <dbReference type="ChEBI" id="CHEBI:149473"/>
        <dbReference type="ChEBI" id="CHEBI:456216"/>
    </reaction>
</comment>
<keyword evidence="2 9" id="KW-0436">Ligase</keyword>
<comment type="caution">
    <text evidence="9">Lacks conserved residue(s) required for the propagation of feature annotation.</text>
</comment>
<dbReference type="Proteomes" id="UP000006545">
    <property type="component" value="Chromosome"/>
</dbReference>
<evidence type="ECO:0000256" key="6">
    <source>
        <dbReference type="ARBA" id="ARBA00022840"/>
    </source>
</evidence>
<feature type="binding site" evidence="9">
    <location>
        <begin position="140"/>
        <end position="143"/>
    </location>
    <ligand>
        <name>ATP</name>
        <dbReference type="ChEBI" id="CHEBI:30616"/>
    </ligand>
</feature>
<evidence type="ECO:0000256" key="8">
    <source>
        <dbReference type="ARBA" id="ARBA00047386"/>
    </source>
</evidence>
<evidence type="ECO:0000256" key="9">
    <source>
        <dbReference type="HAMAP-Rule" id="MF_00336"/>
    </source>
</evidence>
<evidence type="ECO:0000256" key="3">
    <source>
        <dbReference type="ARBA" id="ARBA00022723"/>
    </source>
</evidence>
<evidence type="ECO:0000256" key="2">
    <source>
        <dbReference type="ARBA" id="ARBA00022598"/>
    </source>
</evidence>
<comment type="function">
    <text evidence="9">Catalyzes a mechanistically unusual reaction, the ATP-dependent insertion of CO2 between the N7 and N8 nitrogen atoms of 7,8-diaminopelargonic acid (DAPA, also called 7,8-diammoniononanoate) to form a ureido ring.</text>
</comment>
<feature type="binding site" evidence="9">
    <location>
        <position position="66"/>
    </location>
    <ligand>
        <name>substrate</name>
    </ligand>
</feature>
<comment type="catalytic activity">
    <reaction evidence="9">
        <text>(7R,8S)-7,8-diammoniononanoate + CO2 + ATP = (4R,5S)-dethiobiotin + ADP + phosphate + 3 H(+)</text>
        <dbReference type="Rhea" id="RHEA:15805"/>
        <dbReference type="ChEBI" id="CHEBI:15378"/>
        <dbReference type="ChEBI" id="CHEBI:16526"/>
        <dbReference type="ChEBI" id="CHEBI:30616"/>
        <dbReference type="ChEBI" id="CHEBI:43474"/>
        <dbReference type="ChEBI" id="CHEBI:149469"/>
        <dbReference type="ChEBI" id="CHEBI:149473"/>
        <dbReference type="ChEBI" id="CHEBI:456216"/>
        <dbReference type="EC" id="6.3.3.3"/>
    </reaction>
</comment>
<dbReference type="HAMAP" id="MF_00336">
    <property type="entry name" value="BioD"/>
    <property type="match status" value="1"/>
</dbReference>
<keyword evidence="6 9" id="KW-0067">ATP-binding</keyword>
<comment type="similarity">
    <text evidence="9">Belongs to the dethiobiotin synthetase family.</text>
</comment>
<dbReference type="Gene3D" id="3.40.50.300">
    <property type="entry name" value="P-loop containing nucleotide triphosphate hydrolases"/>
    <property type="match status" value="1"/>
</dbReference>
<organism evidence="10 11">
    <name type="scientific">Porphyromonas asaccharolytica (strain ATCC 25260 / DSM 20707 / BCRC 10618 / CCUG 7834 / JCM 6326 / LMG 13178 / VPI 4198 / B440)</name>
    <name type="common">Bacteroides asaccharolyticus</name>
    <dbReference type="NCBI Taxonomy" id="879243"/>
    <lineage>
        <taxon>Bacteria</taxon>
        <taxon>Pseudomonadati</taxon>
        <taxon>Bacteroidota</taxon>
        <taxon>Bacteroidia</taxon>
        <taxon>Bacteroidales</taxon>
        <taxon>Porphyromonadaceae</taxon>
        <taxon>Porphyromonas</taxon>
    </lineage>
</organism>
<proteinExistence type="inferred from homology"/>
<evidence type="ECO:0000256" key="4">
    <source>
        <dbReference type="ARBA" id="ARBA00022741"/>
    </source>
</evidence>
<name>F4KLB7_PORAD</name>
<dbReference type="eggNOG" id="COG0132">
    <property type="taxonomic scope" value="Bacteria"/>
</dbReference>
<keyword evidence="1 9" id="KW-0963">Cytoplasm</keyword>
<keyword evidence="7 9" id="KW-0460">Magnesium</keyword>
<dbReference type="PANTHER" id="PTHR43210:SF2">
    <property type="entry name" value="ATP-DEPENDENT DETHIOBIOTIN SYNTHETASE BIOD 2"/>
    <property type="match status" value="1"/>
</dbReference>